<dbReference type="Gene3D" id="3.10.170.10">
    <property type="match status" value="1"/>
</dbReference>
<keyword evidence="5" id="KW-0862">Zinc</keyword>
<evidence type="ECO:0008006" key="12">
    <source>
        <dbReference type="Google" id="ProtNLM"/>
    </source>
</evidence>
<dbReference type="PRINTS" id="PR00730">
    <property type="entry name" value="THERMOLYSIN"/>
</dbReference>
<evidence type="ECO:0000313" key="11">
    <source>
        <dbReference type="Proteomes" id="UP000502996"/>
    </source>
</evidence>
<evidence type="ECO:0000256" key="2">
    <source>
        <dbReference type="ARBA" id="ARBA00022670"/>
    </source>
</evidence>
<dbReference type="PANTHER" id="PTHR33794:SF1">
    <property type="entry name" value="BACILLOLYSIN"/>
    <property type="match status" value="1"/>
</dbReference>
<sequence length="968" mass="100119">MPHPLRRPGPARLPGRRSVRRWWTLPVVAALAVLASACQPAVQGGEQREPVTLIVSQTWVQQHQGGGGSGADAGDATARLRSLQQAVDRLRKQTHTGWVGRQDDVTGYLSEISGGSWPGTTADFMDDYGPALFGVDSSVLRFGAVDTQTVPGVATTKATQAVGDVPVLDSSLVFSGRGSSAATDDLRVTGVHGRVFPGLTVGTTPVVTAEQAATAATEAAGAGSTTDGSARLVVLPTGAGVLAWEVVLLGTDVQGAATAGRYYLDAATGLLVDVRPVSADVAAPLPHAAGVTEAVRELRRGGTPRTAPDPGSVEVTGTDPLGRALTAYGVRTGGGIELTDTTTEAWDAQTGRGAVQTYDASTVRNESQLPGRLVTSPSTTITDADAIAAQAYSHDIVEYWESLGRDSWDDAGGPLLSSVHFGPETYCNAFFAGYLRQPQMVYGNPCVQQGRQLSGTFVEPDIAAHEVTHGVTQTTAGLLYTGQSGALNESFSDYFGNVIGNLIHGTEGSTLGEDSCSQVDGPTPVCVQNPDGTTSFRNMLNGNDFDQYLRILNPGIRLSLLAGYRQDQGGVHYNSAIWNNALWTIRTRLAQIDNQPANTSSLAHDFDRAVYGALATRLTPASGFVDARAAVEQVIIDSQLDPVVLRTAREVFDQEKICTGCPAVSELAGDAVSTSPQTQLHPSVSGDQVLWLDLSSTSDYAGYAAATTLGQGGAPRLSSGSDALEVAFAGDAVIALDVRGQVTRTDASGATSVLDRVPVDATLAAGFSGSDDGGAWLAPDDTVTFVDAAGTLTRAQVPGLRGDTVTTVATGGGTVAIGTDQGKVFAWTPGSGDPRQVGQVAGAVLSAAAYAGNVFVIDDAQASALFTADGQQLDVTTSAAPFGAAMSSEYVVWSEAVGGMQSGVVPGGRSPYPDTDLYLLSLASGKIYDLHPAPAQQGFPSISGRTLVWQDATFGGDDVFTAAVPEGL</sequence>
<proteinExistence type="inferred from homology"/>
<gene>
    <name evidence="10" type="ORF">G5V58_18855</name>
</gene>
<dbReference type="InterPro" id="IPR013856">
    <property type="entry name" value="Peptidase_M4_domain"/>
</dbReference>
<dbReference type="RefSeq" id="WP_165236222.1">
    <property type="nucleotide sequence ID" value="NZ_CP049257.1"/>
</dbReference>
<evidence type="ECO:0000256" key="6">
    <source>
        <dbReference type="ARBA" id="ARBA00023049"/>
    </source>
</evidence>
<keyword evidence="6" id="KW-0482">Metalloprotease</keyword>
<dbReference type="Gene3D" id="1.10.390.10">
    <property type="entry name" value="Neutral Protease Domain 2"/>
    <property type="match status" value="1"/>
</dbReference>
<organism evidence="10 11">
    <name type="scientific">Nocardioides anomalus</name>
    <dbReference type="NCBI Taxonomy" id="2712223"/>
    <lineage>
        <taxon>Bacteria</taxon>
        <taxon>Bacillati</taxon>
        <taxon>Actinomycetota</taxon>
        <taxon>Actinomycetes</taxon>
        <taxon>Propionibacteriales</taxon>
        <taxon>Nocardioidaceae</taxon>
        <taxon>Nocardioides</taxon>
    </lineage>
</organism>
<dbReference type="SUPFAM" id="SSF55486">
    <property type="entry name" value="Metalloproteases ('zincins'), catalytic domain"/>
    <property type="match status" value="1"/>
</dbReference>
<dbReference type="InterPro" id="IPR001570">
    <property type="entry name" value="Peptidase_M4_C_domain"/>
</dbReference>
<dbReference type="GO" id="GO:0004222">
    <property type="term" value="F:metalloendopeptidase activity"/>
    <property type="evidence" value="ECO:0007669"/>
    <property type="project" value="InterPro"/>
</dbReference>
<reference evidence="10 11" key="1">
    <citation type="submission" date="2020-02" db="EMBL/GenBank/DDBJ databases">
        <title>Full genome sequence of Nocardioides sp. R-3366.</title>
        <authorList>
            <person name="Im W.-T."/>
        </authorList>
    </citation>
    <scope>NUCLEOTIDE SEQUENCE [LARGE SCALE GENOMIC DNA]</scope>
    <source>
        <strain evidence="10 11">R-3366</strain>
    </source>
</reference>
<dbReference type="AlphaFoldDB" id="A0A6G6WGW3"/>
<dbReference type="GO" id="GO:0046872">
    <property type="term" value="F:metal ion binding"/>
    <property type="evidence" value="ECO:0007669"/>
    <property type="project" value="UniProtKB-KW"/>
</dbReference>
<feature type="active site" description="Proton donor" evidence="7">
    <location>
        <position position="572"/>
    </location>
</feature>
<dbReference type="InterPro" id="IPR050728">
    <property type="entry name" value="Zinc_Metalloprotease_M4"/>
</dbReference>
<evidence type="ECO:0000313" key="10">
    <source>
        <dbReference type="EMBL" id="QIG44568.1"/>
    </source>
</evidence>
<evidence type="ECO:0000256" key="3">
    <source>
        <dbReference type="ARBA" id="ARBA00022723"/>
    </source>
</evidence>
<feature type="active site" evidence="7">
    <location>
        <position position="466"/>
    </location>
</feature>
<dbReference type="GO" id="GO:0006508">
    <property type="term" value="P:proteolysis"/>
    <property type="evidence" value="ECO:0007669"/>
    <property type="project" value="UniProtKB-KW"/>
</dbReference>
<protein>
    <recommendedName>
        <fullName evidence="12">M4 family metallopeptidase</fullName>
    </recommendedName>
</protein>
<dbReference type="PANTHER" id="PTHR33794">
    <property type="entry name" value="BACILLOLYSIN"/>
    <property type="match status" value="1"/>
</dbReference>
<dbReference type="Proteomes" id="UP000502996">
    <property type="component" value="Chromosome"/>
</dbReference>
<dbReference type="Pfam" id="PF01447">
    <property type="entry name" value="Peptidase_M4"/>
    <property type="match status" value="1"/>
</dbReference>
<dbReference type="EMBL" id="CP049257">
    <property type="protein sequence ID" value="QIG44568.1"/>
    <property type="molecule type" value="Genomic_DNA"/>
</dbReference>
<feature type="domain" description="Peptidase M4 C-terminal" evidence="9">
    <location>
        <begin position="476"/>
        <end position="634"/>
    </location>
</feature>
<keyword evidence="3" id="KW-0479">Metal-binding</keyword>
<dbReference type="InterPro" id="IPR023612">
    <property type="entry name" value="Peptidase_M4"/>
</dbReference>
<evidence type="ECO:0000259" key="9">
    <source>
        <dbReference type="Pfam" id="PF02868"/>
    </source>
</evidence>
<evidence type="ECO:0000256" key="4">
    <source>
        <dbReference type="ARBA" id="ARBA00022801"/>
    </source>
</evidence>
<evidence type="ECO:0000256" key="1">
    <source>
        <dbReference type="ARBA" id="ARBA00009388"/>
    </source>
</evidence>
<keyword evidence="2" id="KW-0645">Protease</keyword>
<evidence type="ECO:0000256" key="5">
    <source>
        <dbReference type="ARBA" id="ARBA00022833"/>
    </source>
</evidence>
<comment type="similarity">
    <text evidence="1">Belongs to the peptidase M4 family.</text>
</comment>
<dbReference type="InterPro" id="IPR027268">
    <property type="entry name" value="Peptidase_M4/M1_CTD_sf"/>
</dbReference>
<evidence type="ECO:0000256" key="7">
    <source>
        <dbReference type="PIRSR" id="PIRSR623612-1"/>
    </source>
</evidence>
<dbReference type="KEGG" id="nano:G5V58_18855"/>
<keyword evidence="11" id="KW-1185">Reference proteome</keyword>
<feature type="domain" description="Peptidase M4" evidence="8">
    <location>
        <begin position="333"/>
        <end position="473"/>
    </location>
</feature>
<dbReference type="Pfam" id="PF02868">
    <property type="entry name" value="Peptidase_M4_C"/>
    <property type="match status" value="1"/>
</dbReference>
<accession>A0A6G6WGW3</accession>
<keyword evidence="4" id="KW-0378">Hydrolase</keyword>
<name>A0A6G6WGW3_9ACTN</name>
<evidence type="ECO:0000259" key="8">
    <source>
        <dbReference type="Pfam" id="PF01447"/>
    </source>
</evidence>